<evidence type="ECO:0000256" key="1">
    <source>
        <dbReference type="ARBA" id="ARBA00004162"/>
    </source>
</evidence>
<evidence type="ECO:0000313" key="17">
    <source>
        <dbReference type="EMBL" id="AOR36636.1"/>
    </source>
</evidence>
<proteinExistence type="inferred from homology"/>
<evidence type="ECO:0000256" key="8">
    <source>
        <dbReference type="ARBA" id="ARBA00022989"/>
    </source>
</evidence>
<comment type="function">
    <text evidence="12 14">F(1)F(0) ATP synthase produces ATP from ADP in the presence of a proton or sodium gradient. F-type ATPases consist of two structural domains, F(1) containing the extramembraneous catalytic core and F(0) containing the membrane proton channel, linked together by a central stalk and a peripheral stalk. During catalysis, ATP synthesis in the catalytic domain of F(1) is coupled via a rotary mechanism of the central stalk subunits to proton translocation.</text>
</comment>
<comment type="function">
    <text evidence="14">Component of the F(0) channel, it forms part of the peripheral stalk, linking F(1) to F(0).</text>
</comment>
<dbReference type="HAMAP" id="MF_01398">
    <property type="entry name" value="ATP_synth_b_bprime"/>
    <property type="match status" value="1"/>
</dbReference>
<evidence type="ECO:0000256" key="5">
    <source>
        <dbReference type="ARBA" id="ARBA00022547"/>
    </source>
</evidence>
<keyword evidence="6 14" id="KW-0812">Transmembrane</keyword>
<evidence type="ECO:0000256" key="12">
    <source>
        <dbReference type="ARBA" id="ARBA00025198"/>
    </source>
</evidence>
<organism evidence="17 18">
    <name type="scientific">Streptomyces fodineus</name>
    <dbReference type="NCBI Taxonomy" id="1904616"/>
    <lineage>
        <taxon>Bacteria</taxon>
        <taxon>Bacillati</taxon>
        <taxon>Actinomycetota</taxon>
        <taxon>Actinomycetes</taxon>
        <taxon>Kitasatosporales</taxon>
        <taxon>Streptomycetaceae</taxon>
        <taxon>Streptomyces</taxon>
    </lineage>
</organism>
<evidence type="ECO:0000256" key="9">
    <source>
        <dbReference type="ARBA" id="ARBA00023065"/>
    </source>
</evidence>
<sequence length="170" mass="18684">MGILIPRFAPALVCVLAFAVIFGTFVKSLLPRINNVLAERRDAIDGQRERAQRTMSEAGEVLAKYREELAEARHEAARLRQEALEQGTELITEIRAEGLRERESMIAEAQARLAADRVIAEAELRGVVVSLATELAGRVVGEPIDSVARESDLVDRFFSDLDARSAAGLQ</sequence>
<evidence type="ECO:0000256" key="10">
    <source>
        <dbReference type="ARBA" id="ARBA00023136"/>
    </source>
</evidence>
<keyword evidence="16" id="KW-0175">Coiled coil</keyword>
<dbReference type="NCBIfam" id="TIGR01144">
    <property type="entry name" value="ATP_synt_b"/>
    <property type="match status" value="1"/>
</dbReference>
<dbReference type="PANTHER" id="PTHR33445">
    <property type="entry name" value="ATP SYNTHASE SUBUNIT B', CHLOROPLASTIC"/>
    <property type="match status" value="1"/>
</dbReference>
<dbReference type="GO" id="GO:0005886">
    <property type="term" value="C:plasma membrane"/>
    <property type="evidence" value="ECO:0007669"/>
    <property type="project" value="UniProtKB-SubCell"/>
</dbReference>
<keyword evidence="3 14" id="KW-0813">Transport</keyword>
<dbReference type="Pfam" id="PF00430">
    <property type="entry name" value="ATP-synt_B"/>
    <property type="match status" value="1"/>
</dbReference>
<dbReference type="CDD" id="cd06503">
    <property type="entry name" value="ATP-synt_Fo_b"/>
    <property type="match status" value="1"/>
</dbReference>
<evidence type="ECO:0000256" key="2">
    <source>
        <dbReference type="ARBA" id="ARBA00005513"/>
    </source>
</evidence>
<evidence type="ECO:0000256" key="4">
    <source>
        <dbReference type="ARBA" id="ARBA00022475"/>
    </source>
</evidence>
<evidence type="ECO:0000256" key="11">
    <source>
        <dbReference type="ARBA" id="ARBA00023310"/>
    </source>
</evidence>
<dbReference type="EMBL" id="CP017248">
    <property type="protein sequence ID" value="AOR36636.1"/>
    <property type="molecule type" value="Genomic_DNA"/>
</dbReference>
<dbReference type="InterPro" id="IPR005864">
    <property type="entry name" value="ATP_synth_F0_bsu_bac"/>
</dbReference>
<dbReference type="SUPFAM" id="SSF81573">
    <property type="entry name" value="F1F0 ATP synthase subunit B, membrane domain"/>
    <property type="match status" value="1"/>
</dbReference>
<dbReference type="KEGG" id="spun:BFF78_41250"/>
<keyword evidence="7 14" id="KW-0375">Hydrogen ion transport</keyword>
<dbReference type="GO" id="GO:0045259">
    <property type="term" value="C:proton-transporting ATP synthase complex"/>
    <property type="evidence" value="ECO:0007669"/>
    <property type="project" value="UniProtKB-KW"/>
</dbReference>
<keyword evidence="4 14" id="KW-1003">Cell membrane</keyword>
<dbReference type="AlphaFoldDB" id="A0A1D7YM59"/>
<accession>A0A1D7YM59</accession>
<feature type="coiled-coil region" evidence="16">
    <location>
        <begin position="48"/>
        <end position="89"/>
    </location>
</feature>
<dbReference type="GO" id="GO:0046933">
    <property type="term" value="F:proton-transporting ATP synthase activity, rotational mechanism"/>
    <property type="evidence" value="ECO:0007669"/>
    <property type="project" value="UniProtKB-UniRule"/>
</dbReference>
<evidence type="ECO:0000256" key="6">
    <source>
        <dbReference type="ARBA" id="ARBA00022692"/>
    </source>
</evidence>
<keyword evidence="11 14" id="KW-0066">ATP synthesis</keyword>
<evidence type="ECO:0000256" key="7">
    <source>
        <dbReference type="ARBA" id="ARBA00022781"/>
    </source>
</evidence>
<keyword evidence="8 14" id="KW-1133">Transmembrane helix</keyword>
<evidence type="ECO:0000256" key="16">
    <source>
        <dbReference type="SAM" id="Coils"/>
    </source>
</evidence>
<gene>
    <name evidence="14" type="primary">atpF</name>
    <name evidence="17" type="ORF">BFF78_41250</name>
</gene>
<evidence type="ECO:0000313" key="18">
    <source>
        <dbReference type="Proteomes" id="UP000094960"/>
    </source>
</evidence>
<keyword evidence="5 14" id="KW-0138">CF(0)</keyword>
<keyword evidence="9 14" id="KW-0406">Ion transport</keyword>
<dbReference type="Proteomes" id="UP000094960">
    <property type="component" value="Chromosome"/>
</dbReference>
<dbReference type="PANTHER" id="PTHR33445:SF1">
    <property type="entry name" value="ATP SYNTHASE SUBUNIT B"/>
    <property type="match status" value="1"/>
</dbReference>
<dbReference type="RefSeq" id="WP_069783146.1">
    <property type="nucleotide sequence ID" value="NZ_CP017248.1"/>
</dbReference>
<evidence type="ECO:0000256" key="15">
    <source>
        <dbReference type="RuleBase" id="RU003848"/>
    </source>
</evidence>
<protein>
    <recommendedName>
        <fullName evidence="14">ATP synthase subunit b</fullName>
    </recommendedName>
    <alternativeName>
        <fullName evidence="14">ATP synthase F(0) sector subunit b</fullName>
    </alternativeName>
    <alternativeName>
        <fullName evidence="14">ATPase subunit I</fullName>
    </alternativeName>
    <alternativeName>
        <fullName evidence="14">F-type ATPase subunit b</fullName>
        <shortName evidence="14">F-ATPase subunit b</shortName>
    </alternativeName>
</protein>
<comment type="similarity">
    <text evidence="2 14 15">Belongs to the ATPase B chain family.</text>
</comment>
<evidence type="ECO:0000256" key="3">
    <source>
        <dbReference type="ARBA" id="ARBA00022448"/>
    </source>
</evidence>
<keyword evidence="18" id="KW-1185">Reference proteome</keyword>
<keyword evidence="10 14" id="KW-0472">Membrane</keyword>
<dbReference type="InterPro" id="IPR002146">
    <property type="entry name" value="ATP_synth_b/b'su_bac/chlpt"/>
</dbReference>
<comment type="subunit">
    <text evidence="13 14">F-type ATPases have 2 components, F(1) - the catalytic core - and F(0) - the membrane proton channel. F(1) has five subunits: alpha(3), beta(3), gamma(1), delta(1), epsilon(1). F(0) has three main subunits: a(1), b(2) and c(10-14). The alpha and beta chains form an alternating ring which encloses part of the gamma chain. F(1) is attached to F(0) by a central stalk formed by the gamma and epsilon chains, while a peripheral stalk is formed by the delta and b chains.</text>
</comment>
<comment type="subcellular location">
    <subcellularLocation>
        <location evidence="1 14">Cell membrane</location>
        <topology evidence="1 14">Single-pass membrane protein</topology>
    </subcellularLocation>
</comment>
<name>A0A1D7YM59_9ACTN</name>
<dbReference type="Gene3D" id="1.20.5.620">
    <property type="entry name" value="F1F0 ATP synthase subunit B, membrane domain"/>
    <property type="match status" value="1"/>
</dbReference>
<reference evidence="18" key="1">
    <citation type="submission" date="2016-09" db="EMBL/GenBank/DDBJ databases">
        <title>Streptomyces puniciscabiei strain:TW1S1 Genome sequencing and assembly.</title>
        <authorList>
            <person name="Kim M.-K."/>
            <person name="Kim S.B."/>
        </authorList>
    </citation>
    <scope>NUCLEOTIDE SEQUENCE [LARGE SCALE GENOMIC DNA]</scope>
    <source>
        <strain evidence="18">TW1S1</strain>
    </source>
</reference>
<dbReference type="InterPro" id="IPR028987">
    <property type="entry name" value="ATP_synth_B-like_membr_sf"/>
</dbReference>
<evidence type="ECO:0000256" key="13">
    <source>
        <dbReference type="ARBA" id="ARBA00025830"/>
    </source>
</evidence>
<dbReference type="InterPro" id="IPR050059">
    <property type="entry name" value="ATP_synthase_B_chain"/>
</dbReference>
<evidence type="ECO:0000256" key="14">
    <source>
        <dbReference type="HAMAP-Rule" id="MF_01398"/>
    </source>
</evidence>
<dbReference type="GO" id="GO:0046961">
    <property type="term" value="F:proton-transporting ATPase activity, rotational mechanism"/>
    <property type="evidence" value="ECO:0007669"/>
    <property type="project" value="TreeGrafter"/>
</dbReference>